<dbReference type="eggNOG" id="KOG2760">
    <property type="taxonomic scope" value="Eukaryota"/>
</dbReference>
<dbReference type="PROSITE" id="PS51495">
    <property type="entry name" value="GLUE"/>
    <property type="match status" value="1"/>
</dbReference>
<evidence type="ECO:0000313" key="7">
    <source>
        <dbReference type="Proteomes" id="UP000001997"/>
    </source>
</evidence>
<dbReference type="EMBL" id="CH408157">
    <property type="protein sequence ID" value="EDK38358.2"/>
    <property type="molecule type" value="Genomic_DNA"/>
</dbReference>
<comment type="function">
    <text evidence="4">Component of the ESCRT-II complex (endosomal sorting complex required for transport II), which is required for multivesicular body (MVB) formation and sorting of endosomal cargo proteins into MVBs.</text>
</comment>
<dbReference type="InterPro" id="IPR031558">
    <property type="entry name" value="Vps36-NZF-N"/>
</dbReference>
<dbReference type="HOGENOM" id="CLU_015433_3_0_1"/>
<dbReference type="Gene3D" id="1.10.10.10">
    <property type="entry name" value="Winged helix-like DNA-binding domain superfamily/Winged helix DNA-binding domain"/>
    <property type="match status" value="2"/>
</dbReference>
<dbReference type="InterPro" id="IPR040608">
    <property type="entry name" value="Snf8/Vps36"/>
</dbReference>
<dbReference type="InterPro" id="IPR037855">
    <property type="entry name" value="Vps36"/>
</dbReference>
<dbReference type="GO" id="GO:0032266">
    <property type="term" value="F:phosphatidylinositol-3-phosphate binding"/>
    <property type="evidence" value="ECO:0007669"/>
    <property type="project" value="UniProtKB-UniRule"/>
</dbReference>
<evidence type="ECO:0000313" key="6">
    <source>
        <dbReference type="EMBL" id="EDK38358.2"/>
    </source>
</evidence>
<dbReference type="Gene3D" id="2.30.29.30">
    <property type="entry name" value="Pleckstrin-homology domain (PH domain)/Phosphotyrosine-binding domain (PTB)"/>
    <property type="match status" value="2"/>
</dbReference>
<dbReference type="InterPro" id="IPR036390">
    <property type="entry name" value="WH_DNA-bd_sf"/>
</dbReference>
<sequence length="672" mass="75816">MQEVLKLQTTAYRMQSSCVVAIVSERKAELKPQRKLQLHKVCTKFAPNMVSYIGIWNAVSVNRSNRPILEDGEHIVYVKDKVGVYQGQQKILNRQIGRLYLTNYRIIYVDEADPLMSMSIPISIVESCGIIDGFLRSSAKVRVSFKLDDSKGQPELISQSSKSSIIDWVCQICSFNNHLDTKTDLDQDFPRCTSCGIPPSRTLIESLIQGKNNAKVDTETPRVRDDQCPKCTFINHPSLRYCELCGCELKSTLSKSLQQKLHADDAGSTSNIAGSEEQAHLNIRLENDQETYSRSPPYVKFSFRAGGEQTFHKHLNEVLVQDRWSRLEAAGAINRDAKKVDPAQKVQNTIHGGGIHGLEQIGEQRRQENETVLSSSLEDLDQLMHRAQDLIKLSTAFQPLIKRKVAYKSIVPPLKIKKSSGLYHRELARHISEYCISGPLSKKSSMISTQDLFATYNRYLVMTQGFGSELLAPSDLQKVLVLTEELNLPIKVKEYEKSGLVVICSRGASSFGVKDFLLQREREFELAKRKFEVLTEMGLGDRDDYMKKMYAHYSGSSTAEIADSFNWSYSIAIEEVETSVNSGEVVVDNSISGTFYFVNRFSIPEEDVPSQSREEIWDTIQEELAEEQRTITKTLEEPKADYSTQQVSNGPMYSASANYVNSALDDLHGLKF</sequence>
<dbReference type="STRING" id="294746.A5DGQ5"/>
<proteinExistence type="inferred from homology"/>
<keyword evidence="7" id="KW-1185">Reference proteome</keyword>
<dbReference type="KEGG" id="pgu:PGUG_02456"/>
<dbReference type="OrthoDB" id="271448at2759"/>
<evidence type="ECO:0000256" key="3">
    <source>
        <dbReference type="ARBA" id="ARBA00022927"/>
    </source>
</evidence>
<dbReference type="GO" id="GO:0031902">
    <property type="term" value="C:late endosome membrane"/>
    <property type="evidence" value="ECO:0007669"/>
    <property type="project" value="UniProtKB-UniRule"/>
</dbReference>
<dbReference type="GO" id="GO:0043130">
    <property type="term" value="F:ubiquitin binding"/>
    <property type="evidence" value="ECO:0007669"/>
    <property type="project" value="UniProtKB-UniRule"/>
</dbReference>
<dbReference type="RefSeq" id="XP_001484727.2">
    <property type="nucleotide sequence ID" value="XM_001484677.1"/>
</dbReference>
<dbReference type="PANTHER" id="PTHR13128">
    <property type="entry name" value="VACUOLAR PROTEIN-SORTING-ASSOCIATED PROTEIN 36"/>
    <property type="match status" value="1"/>
</dbReference>
<dbReference type="Proteomes" id="UP000001997">
    <property type="component" value="Unassembled WGS sequence"/>
</dbReference>
<dbReference type="GeneID" id="5126801"/>
<dbReference type="InterPro" id="IPR036443">
    <property type="entry name" value="Znf_RanBP2_sf"/>
</dbReference>
<dbReference type="GO" id="GO:0000814">
    <property type="term" value="C:ESCRT II complex"/>
    <property type="evidence" value="ECO:0007669"/>
    <property type="project" value="UniProtKB-UniRule"/>
</dbReference>
<keyword evidence="4" id="KW-0967">Endosome</keyword>
<dbReference type="SUPFAM" id="SSF90209">
    <property type="entry name" value="Ran binding protein zinc finger-like"/>
    <property type="match status" value="2"/>
</dbReference>
<dbReference type="SUPFAM" id="SSF46785">
    <property type="entry name" value="Winged helix' DNA-binding domain"/>
    <property type="match status" value="1"/>
</dbReference>
<dbReference type="InterPro" id="IPR036388">
    <property type="entry name" value="WH-like_DNA-bd_sf"/>
</dbReference>
<dbReference type="PANTHER" id="PTHR13128:SF12">
    <property type="entry name" value="VACUOLAR PROTEIN-SORTING-ASSOCIATED PROTEIN 36"/>
    <property type="match status" value="1"/>
</dbReference>
<dbReference type="InParanoid" id="A5DGQ5"/>
<dbReference type="VEuPathDB" id="FungiDB:PGUG_02456"/>
<feature type="domain" description="GLUE N-terminal" evidence="5">
    <location>
        <begin position="59"/>
        <end position="331"/>
    </location>
</feature>
<dbReference type="GO" id="GO:0043328">
    <property type="term" value="P:protein transport to vacuole involved in ubiquitin-dependent protein catabolic process via the multivesicular body sorting pathway"/>
    <property type="evidence" value="ECO:0007669"/>
    <property type="project" value="UniProtKB-UniRule"/>
</dbReference>
<comment type="subunit">
    <text evidence="4">Component of the endosomal sorting complex required for transport II (ESCRT-II).</text>
</comment>
<evidence type="ECO:0000256" key="4">
    <source>
        <dbReference type="RuleBase" id="RU367095"/>
    </source>
</evidence>
<reference evidence="6 7" key="1">
    <citation type="journal article" date="2009" name="Nature">
        <title>Evolution of pathogenicity and sexual reproduction in eight Candida genomes.</title>
        <authorList>
            <person name="Butler G."/>
            <person name="Rasmussen M.D."/>
            <person name="Lin M.F."/>
            <person name="Santos M.A."/>
            <person name="Sakthikumar S."/>
            <person name="Munro C.A."/>
            <person name="Rheinbay E."/>
            <person name="Grabherr M."/>
            <person name="Forche A."/>
            <person name="Reedy J.L."/>
            <person name="Agrafioti I."/>
            <person name="Arnaud M.B."/>
            <person name="Bates S."/>
            <person name="Brown A.J."/>
            <person name="Brunke S."/>
            <person name="Costanzo M.C."/>
            <person name="Fitzpatrick D.A."/>
            <person name="de Groot P.W."/>
            <person name="Harris D."/>
            <person name="Hoyer L.L."/>
            <person name="Hube B."/>
            <person name="Klis F.M."/>
            <person name="Kodira C."/>
            <person name="Lennard N."/>
            <person name="Logue M.E."/>
            <person name="Martin R."/>
            <person name="Neiman A.M."/>
            <person name="Nikolaou E."/>
            <person name="Quail M.A."/>
            <person name="Quinn J."/>
            <person name="Santos M.C."/>
            <person name="Schmitzberger F.F."/>
            <person name="Sherlock G."/>
            <person name="Shah P."/>
            <person name="Silverstein K.A."/>
            <person name="Skrzypek M.S."/>
            <person name="Soll D."/>
            <person name="Staggs R."/>
            <person name="Stansfield I."/>
            <person name="Stumpf M.P."/>
            <person name="Sudbery P.E."/>
            <person name="Srikantha T."/>
            <person name="Zeng Q."/>
            <person name="Berman J."/>
            <person name="Berriman M."/>
            <person name="Heitman J."/>
            <person name="Gow N.A."/>
            <person name="Lorenz M.C."/>
            <person name="Birren B.W."/>
            <person name="Kellis M."/>
            <person name="Cuomo C.A."/>
        </authorList>
    </citation>
    <scope>NUCLEOTIDE SEQUENCE [LARGE SCALE GENOMIC DNA]</scope>
    <source>
        <strain evidence="7">ATCC 6260 / CBS 566 / DSM 6381 / JCM 1539 / NBRC 10279 / NRRL Y-324</strain>
    </source>
</reference>
<dbReference type="AlphaFoldDB" id="A5DGQ5"/>
<dbReference type="InterPro" id="IPR011993">
    <property type="entry name" value="PH-like_dom_sf"/>
</dbReference>
<accession>A5DGQ5</accession>
<evidence type="ECO:0000259" key="5">
    <source>
        <dbReference type="PROSITE" id="PS51495"/>
    </source>
</evidence>
<evidence type="ECO:0000256" key="1">
    <source>
        <dbReference type="ARBA" id="ARBA00009697"/>
    </source>
</evidence>
<dbReference type="FunCoup" id="A5DGQ5">
    <property type="interactions" value="82"/>
</dbReference>
<dbReference type="DNASU" id="5126801"/>
<comment type="similarity">
    <text evidence="1 4">Belongs to the VPS36 family.</text>
</comment>
<dbReference type="SUPFAM" id="SSF50729">
    <property type="entry name" value="PH domain-like"/>
    <property type="match status" value="1"/>
</dbReference>
<dbReference type="Pfam" id="PF11605">
    <property type="entry name" value="Vps36_ESCRT-II"/>
    <property type="match status" value="1"/>
</dbReference>
<dbReference type="Pfam" id="PF16988">
    <property type="entry name" value="Vps36-NZF-N"/>
    <property type="match status" value="1"/>
</dbReference>
<evidence type="ECO:0000256" key="2">
    <source>
        <dbReference type="ARBA" id="ARBA00022448"/>
    </source>
</evidence>
<dbReference type="InterPro" id="IPR021648">
    <property type="entry name" value="GLUE_dom"/>
</dbReference>
<protein>
    <recommendedName>
        <fullName evidence="4">Vacuolar protein-sorting-associated protein 36</fullName>
    </recommendedName>
    <alternativeName>
        <fullName evidence="4">ESCRT-II complex subunit VPS36</fullName>
    </alternativeName>
</protein>
<keyword evidence="4" id="KW-0963">Cytoplasm</keyword>
<keyword evidence="2 4" id="KW-0813">Transport</keyword>
<name>A5DGQ5_PICGU</name>
<gene>
    <name evidence="6" type="ORF">PGUG_02456</name>
</gene>
<organism evidence="6 7">
    <name type="scientific">Meyerozyma guilliermondii (strain ATCC 6260 / CBS 566 / DSM 6381 / JCM 1539 / NBRC 10279 / NRRL Y-324)</name>
    <name type="common">Yeast</name>
    <name type="synonym">Candida guilliermondii</name>
    <dbReference type="NCBI Taxonomy" id="294746"/>
    <lineage>
        <taxon>Eukaryota</taxon>
        <taxon>Fungi</taxon>
        <taxon>Dikarya</taxon>
        <taxon>Ascomycota</taxon>
        <taxon>Saccharomycotina</taxon>
        <taxon>Pichiomycetes</taxon>
        <taxon>Debaryomycetaceae</taxon>
        <taxon>Meyerozyma</taxon>
    </lineage>
</organism>
<dbReference type="Pfam" id="PF04157">
    <property type="entry name" value="EAP30"/>
    <property type="match status" value="1"/>
</dbReference>
<comment type="subcellular location">
    <subcellularLocation>
        <location evidence="4">Cytoplasm</location>
    </subcellularLocation>
    <subcellularLocation>
        <location evidence="4">Endosome</location>
    </subcellularLocation>
</comment>
<keyword evidence="3 4" id="KW-0653">Protein transport</keyword>